<dbReference type="InterPro" id="IPR029055">
    <property type="entry name" value="Ntn_hydrolases_N"/>
</dbReference>
<protein>
    <submittedName>
        <fullName evidence="3">L-asparaginase</fullName>
    </submittedName>
</protein>
<dbReference type="SUPFAM" id="SSF56235">
    <property type="entry name" value="N-terminal nucleophile aminohydrolases (Ntn hydrolases)"/>
    <property type="match status" value="1"/>
</dbReference>
<keyword evidence="4" id="KW-1185">Reference proteome</keyword>
<feature type="site" description="Cleavage; by autolysis" evidence="2">
    <location>
        <begin position="161"/>
        <end position="162"/>
    </location>
</feature>
<sequence length="306" mass="32980">MSFFLITGEGFSALETGISSLNNQQSHIDTIEAMIKIVELDENVTSVGINSWPNMLGEMEFDAAIIDGTSKESGVVGALKQALHPISVARRVKETLPHVVLVGEGARHFADEQGFGRHIALTPHSLTGYTNWLKQHKLTDIASLKLSELAWKTADPQKAGGTVALMVMDETNSMAAGVSTSGWAWKHPGRLGDSPIIGAGIYADTRYGAAGCIGHGEYAIRTVAAKSIVQYMECGLSVKEAVLKVADEIIRLPKRMKAAIGLHAVSSKGEPFLAALGGFTEPYYFWQSGMAQAQKREADIIINWPE</sequence>
<dbReference type="EMBL" id="FOHV01000030">
    <property type="protein sequence ID" value="SET47844.1"/>
    <property type="molecule type" value="Genomic_DNA"/>
</dbReference>
<dbReference type="STRING" id="1123402.SAMN02583745_02487"/>
<reference evidence="4" key="1">
    <citation type="submission" date="2016-10" db="EMBL/GenBank/DDBJ databases">
        <authorList>
            <person name="Varghese N."/>
            <person name="Submissions S."/>
        </authorList>
    </citation>
    <scope>NUCLEOTIDE SEQUENCE [LARGE SCALE GENOMIC DNA]</scope>
    <source>
        <strain evidence="4">DSM 18579</strain>
    </source>
</reference>
<dbReference type="Gene3D" id="3.60.20.30">
    <property type="entry name" value="(Glycosyl)asparaginase"/>
    <property type="match status" value="1"/>
</dbReference>
<name>A0A1I0ER44_9GAMM</name>
<feature type="active site" description="Nucleophile" evidence="1">
    <location>
        <position position="162"/>
    </location>
</feature>
<evidence type="ECO:0000256" key="2">
    <source>
        <dbReference type="PIRSR" id="PIRSR600246-3"/>
    </source>
</evidence>
<dbReference type="InterPro" id="IPR000246">
    <property type="entry name" value="Peptidase_T2"/>
</dbReference>
<accession>A0A1I0ER44</accession>
<evidence type="ECO:0000256" key="1">
    <source>
        <dbReference type="PIRSR" id="PIRSR600246-1"/>
    </source>
</evidence>
<dbReference type="RefSeq" id="WP_093321670.1">
    <property type="nucleotide sequence ID" value="NZ_FOHV01000030.1"/>
</dbReference>
<dbReference type="Proteomes" id="UP000242642">
    <property type="component" value="Unassembled WGS sequence"/>
</dbReference>
<evidence type="ECO:0000313" key="4">
    <source>
        <dbReference type="Proteomes" id="UP000242642"/>
    </source>
</evidence>
<dbReference type="PANTHER" id="PTHR10188:SF6">
    <property type="entry name" value="N(4)-(BETA-N-ACETYLGLUCOSAMINYL)-L-ASPARAGINASE"/>
    <property type="match status" value="1"/>
</dbReference>
<proteinExistence type="predicted"/>
<dbReference type="Pfam" id="PF01112">
    <property type="entry name" value="Asparaginase_2"/>
    <property type="match status" value="1"/>
</dbReference>
<dbReference type="PANTHER" id="PTHR10188">
    <property type="entry name" value="L-ASPARAGINASE"/>
    <property type="match status" value="1"/>
</dbReference>
<evidence type="ECO:0000313" key="3">
    <source>
        <dbReference type="EMBL" id="SET47844.1"/>
    </source>
</evidence>
<dbReference type="GO" id="GO:0016811">
    <property type="term" value="F:hydrolase activity, acting on carbon-nitrogen (but not peptide) bonds, in linear amides"/>
    <property type="evidence" value="ECO:0007669"/>
    <property type="project" value="UniProtKB-ARBA"/>
</dbReference>
<dbReference type="OrthoDB" id="9780217at2"/>
<organism evidence="3 4">
    <name type="scientific">Thorsellia anophelis DSM 18579</name>
    <dbReference type="NCBI Taxonomy" id="1123402"/>
    <lineage>
        <taxon>Bacteria</taxon>
        <taxon>Pseudomonadati</taxon>
        <taxon>Pseudomonadota</taxon>
        <taxon>Gammaproteobacteria</taxon>
        <taxon>Enterobacterales</taxon>
        <taxon>Thorselliaceae</taxon>
        <taxon>Thorsellia</taxon>
    </lineage>
</organism>
<dbReference type="GO" id="GO:0005737">
    <property type="term" value="C:cytoplasm"/>
    <property type="evidence" value="ECO:0007669"/>
    <property type="project" value="TreeGrafter"/>
</dbReference>
<dbReference type="AlphaFoldDB" id="A0A1I0ER44"/>
<gene>
    <name evidence="3" type="ORF">SAMN02583745_02487</name>
</gene>